<dbReference type="GO" id="GO:0008677">
    <property type="term" value="F:2-dehydropantoate 2-reductase activity"/>
    <property type="evidence" value="ECO:0007669"/>
    <property type="project" value="UniProtKB-EC"/>
</dbReference>
<dbReference type="InterPro" id="IPR013752">
    <property type="entry name" value="KPA_reductase"/>
</dbReference>
<evidence type="ECO:0000256" key="6">
    <source>
        <dbReference type="ARBA" id="ARBA00023002"/>
    </source>
</evidence>
<keyword evidence="14" id="KW-1185">Reference proteome</keyword>
<dbReference type="EC" id="1.1.1.169" evidence="3 10"/>
<dbReference type="Pfam" id="PF02558">
    <property type="entry name" value="ApbA"/>
    <property type="match status" value="1"/>
</dbReference>
<dbReference type="InterPro" id="IPR013332">
    <property type="entry name" value="KPR_N"/>
</dbReference>
<evidence type="ECO:0000256" key="10">
    <source>
        <dbReference type="RuleBase" id="RU362068"/>
    </source>
</evidence>
<evidence type="ECO:0000256" key="3">
    <source>
        <dbReference type="ARBA" id="ARBA00013014"/>
    </source>
</evidence>
<accession>A0ABZ3H642</accession>
<comment type="pathway">
    <text evidence="1 10">Cofactor biosynthesis; coenzyme A biosynthesis.</text>
</comment>
<proteinExistence type="inferred from homology"/>
<name>A0ABZ3H642_GEOAI</name>
<dbReference type="Gene3D" id="1.10.1040.10">
    <property type="entry name" value="N-(1-d-carboxylethyl)-l-norvaline Dehydrogenase, domain 2"/>
    <property type="match status" value="1"/>
</dbReference>
<keyword evidence="5 10" id="KW-0173">Coenzyme A biosynthesis</keyword>
<evidence type="ECO:0000313" key="13">
    <source>
        <dbReference type="EMBL" id="XAT64764.1"/>
    </source>
</evidence>
<reference evidence="13 14" key="1">
    <citation type="submission" date="2021-11" db="EMBL/GenBank/DDBJ databases">
        <title>Whole genome of Geoglobus acetivorans.</title>
        <authorList>
            <person name="Liu D."/>
        </authorList>
    </citation>
    <scope>NUCLEOTIDE SEQUENCE [LARGE SCALE GENOMIC DNA]</scope>
    <source>
        <strain evidence="13 14">SBH6</strain>
    </source>
</reference>
<evidence type="ECO:0000259" key="11">
    <source>
        <dbReference type="Pfam" id="PF02558"/>
    </source>
</evidence>
<dbReference type="InterPro" id="IPR013328">
    <property type="entry name" value="6PGD_dom2"/>
</dbReference>
<dbReference type="Proteomes" id="UP001492541">
    <property type="component" value="Chromosome"/>
</dbReference>
<dbReference type="Pfam" id="PF08546">
    <property type="entry name" value="ApbA_C"/>
    <property type="match status" value="1"/>
</dbReference>
<protein>
    <recommendedName>
        <fullName evidence="3 10">2-dehydropantoate 2-reductase</fullName>
        <ecNumber evidence="3 10">1.1.1.169</ecNumber>
    </recommendedName>
    <alternativeName>
        <fullName evidence="7 10">Ketopantoate reductase</fullName>
    </alternativeName>
</protein>
<evidence type="ECO:0000256" key="9">
    <source>
        <dbReference type="ARBA" id="ARBA00048196"/>
    </source>
</evidence>
<evidence type="ECO:0000313" key="14">
    <source>
        <dbReference type="Proteomes" id="UP001492541"/>
    </source>
</evidence>
<keyword evidence="4 10" id="KW-0521">NADP</keyword>
<comment type="function">
    <text evidence="10">Catalyzes the NADPH-dependent reduction of ketopantoate into pantoic acid.</text>
</comment>
<comment type="catalytic activity">
    <reaction evidence="9">
        <text>(R)-pantoate + NAD(+) = 2-dehydropantoate + NADH + H(+)</text>
        <dbReference type="Rhea" id="RHEA:61292"/>
        <dbReference type="ChEBI" id="CHEBI:11561"/>
        <dbReference type="ChEBI" id="CHEBI:15378"/>
        <dbReference type="ChEBI" id="CHEBI:15980"/>
        <dbReference type="ChEBI" id="CHEBI:57540"/>
        <dbReference type="ChEBI" id="CHEBI:57945"/>
    </reaction>
    <physiologicalReaction direction="right-to-left" evidence="9">
        <dbReference type="Rhea" id="RHEA:61294"/>
    </physiologicalReaction>
</comment>
<sequence length="290" mass="31630">MTVMVFGAGALGSLIGALILKSGQDVVFIARGEQYRVLKERGLKISGLMDEEFEVEVYDRPVDADLVFLTVKAYDTEKAAELLRDVSFDGICSLQNGVGNEDILSGYFSAVVGGVTTYGANLKEPGHVVYAGEGMTFLGDWKGNAAHNFADVMEKAGMNVEVVGDIGKRIWEKAAINAVINPLTAICRVRNGKIVEIPQIWTIAKKIAGECEAILGRMGFHVDVENVARDVALRTSENRSSMLQDVEKGKRTEVEFINGAFVRKGRELGIDAIYNEMMVNLVRGMELGMD</sequence>
<dbReference type="EMBL" id="CP087714">
    <property type="protein sequence ID" value="XAT64764.1"/>
    <property type="molecule type" value="Genomic_DNA"/>
</dbReference>
<evidence type="ECO:0000256" key="2">
    <source>
        <dbReference type="ARBA" id="ARBA00007870"/>
    </source>
</evidence>
<evidence type="ECO:0000256" key="4">
    <source>
        <dbReference type="ARBA" id="ARBA00022857"/>
    </source>
</evidence>
<comment type="catalytic activity">
    <reaction evidence="8">
        <text>(R)-pantoate + NADP(+) = 2-dehydropantoate + NADPH + H(+)</text>
        <dbReference type="Rhea" id="RHEA:16233"/>
        <dbReference type="ChEBI" id="CHEBI:11561"/>
        <dbReference type="ChEBI" id="CHEBI:15378"/>
        <dbReference type="ChEBI" id="CHEBI:15980"/>
        <dbReference type="ChEBI" id="CHEBI:57783"/>
        <dbReference type="ChEBI" id="CHEBI:58349"/>
        <dbReference type="EC" id="1.1.1.169"/>
    </reaction>
    <physiologicalReaction direction="right-to-left" evidence="8">
        <dbReference type="Rhea" id="RHEA:16235"/>
    </physiologicalReaction>
</comment>
<evidence type="ECO:0000259" key="12">
    <source>
        <dbReference type="Pfam" id="PF08546"/>
    </source>
</evidence>
<gene>
    <name evidence="13" type="ORF">LPQ35_05180</name>
</gene>
<dbReference type="GeneID" id="90449056"/>
<evidence type="ECO:0000256" key="7">
    <source>
        <dbReference type="ARBA" id="ARBA00032024"/>
    </source>
</evidence>
<dbReference type="InterPro" id="IPR050838">
    <property type="entry name" value="Ketopantoate_reductase"/>
</dbReference>
<dbReference type="Gene3D" id="3.40.50.720">
    <property type="entry name" value="NAD(P)-binding Rossmann-like Domain"/>
    <property type="match status" value="1"/>
</dbReference>
<dbReference type="NCBIfam" id="TIGR00745">
    <property type="entry name" value="apbA_panE"/>
    <property type="match status" value="1"/>
</dbReference>
<comment type="similarity">
    <text evidence="2 10">Belongs to the ketopantoate reductase family.</text>
</comment>
<dbReference type="SUPFAM" id="SSF48179">
    <property type="entry name" value="6-phosphogluconate dehydrogenase C-terminal domain-like"/>
    <property type="match status" value="1"/>
</dbReference>
<feature type="domain" description="Ketopantoate reductase N-terminal" evidence="11">
    <location>
        <begin position="3"/>
        <end position="142"/>
    </location>
</feature>
<dbReference type="InterPro" id="IPR003710">
    <property type="entry name" value="ApbA"/>
</dbReference>
<dbReference type="PANTHER" id="PTHR43765:SF2">
    <property type="entry name" value="2-DEHYDROPANTOATE 2-REDUCTASE"/>
    <property type="match status" value="1"/>
</dbReference>
<dbReference type="InterPro" id="IPR008927">
    <property type="entry name" value="6-PGluconate_DH-like_C_sf"/>
</dbReference>
<organism evidence="13 14">
    <name type="scientific">Geoglobus acetivorans</name>
    <dbReference type="NCBI Taxonomy" id="565033"/>
    <lineage>
        <taxon>Archaea</taxon>
        <taxon>Methanobacteriati</taxon>
        <taxon>Methanobacteriota</taxon>
        <taxon>Archaeoglobi</taxon>
        <taxon>Archaeoglobales</taxon>
        <taxon>Archaeoglobaceae</taxon>
        <taxon>Geoglobus</taxon>
    </lineage>
</organism>
<dbReference type="SUPFAM" id="SSF51735">
    <property type="entry name" value="NAD(P)-binding Rossmann-fold domains"/>
    <property type="match status" value="1"/>
</dbReference>
<evidence type="ECO:0000256" key="5">
    <source>
        <dbReference type="ARBA" id="ARBA00022993"/>
    </source>
</evidence>
<evidence type="ECO:0000256" key="8">
    <source>
        <dbReference type="ARBA" id="ARBA00047506"/>
    </source>
</evidence>
<dbReference type="PANTHER" id="PTHR43765">
    <property type="entry name" value="2-DEHYDROPANTOATE 2-REDUCTASE-RELATED"/>
    <property type="match status" value="1"/>
</dbReference>
<feature type="domain" description="Ketopantoate reductase C-terminal" evidence="12">
    <location>
        <begin position="165"/>
        <end position="286"/>
    </location>
</feature>
<evidence type="ECO:0000256" key="1">
    <source>
        <dbReference type="ARBA" id="ARBA00004724"/>
    </source>
</evidence>
<dbReference type="RefSeq" id="WP_193807625.1">
    <property type="nucleotide sequence ID" value="NZ_CP087714.1"/>
</dbReference>
<keyword evidence="6 10" id="KW-0560">Oxidoreductase</keyword>
<dbReference type="InterPro" id="IPR036291">
    <property type="entry name" value="NAD(P)-bd_dom_sf"/>
</dbReference>